<dbReference type="AlphaFoldDB" id="A0A1H8BUY2"/>
<evidence type="ECO:0000313" key="1">
    <source>
        <dbReference type="EMBL" id="SEM86685.1"/>
    </source>
</evidence>
<organism evidence="1 2">
    <name type="scientific">Mesobacillus persicus</name>
    <dbReference type="NCBI Taxonomy" id="930146"/>
    <lineage>
        <taxon>Bacteria</taxon>
        <taxon>Bacillati</taxon>
        <taxon>Bacillota</taxon>
        <taxon>Bacilli</taxon>
        <taxon>Bacillales</taxon>
        <taxon>Bacillaceae</taxon>
        <taxon>Mesobacillus</taxon>
    </lineage>
</organism>
<dbReference type="EMBL" id="FOBW01000006">
    <property type="protein sequence ID" value="SEM86685.1"/>
    <property type="molecule type" value="Genomic_DNA"/>
</dbReference>
<protein>
    <submittedName>
        <fullName evidence="1">Uncharacterized protein</fullName>
    </submittedName>
</protein>
<name>A0A1H8BUY2_9BACI</name>
<evidence type="ECO:0000313" key="2">
    <source>
        <dbReference type="Proteomes" id="UP000198553"/>
    </source>
</evidence>
<gene>
    <name evidence="1" type="ORF">SAMN05192533_106172</name>
</gene>
<dbReference type="Proteomes" id="UP000198553">
    <property type="component" value="Unassembled WGS sequence"/>
</dbReference>
<keyword evidence="2" id="KW-1185">Reference proteome</keyword>
<accession>A0A1H8BUY2</accession>
<dbReference type="STRING" id="930146.SAMN05192533_106172"/>
<reference evidence="2" key="1">
    <citation type="submission" date="2016-10" db="EMBL/GenBank/DDBJ databases">
        <authorList>
            <person name="Varghese N."/>
            <person name="Submissions S."/>
        </authorList>
    </citation>
    <scope>NUCLEOTIDE SEQUENCE [LARGE SCALE GENOMIC DNA]</scope>
    <source>
        <strain evidence="2">B48,IBRC-M 10115,DSM 25386,CECT 8001</strain>
    </source>
</reference>
<proteinExistence type="predicted"/>
<sequence>MIHVIQQSFQRIFIIAEIACVPTDEPGRIGMFIKQCSGYELEKEKSNTSEDFFNRSEVTFLDDGEEKTLHVLYLRYFDELINKFTPYEQDPIFKAGSREVSFKEIIAITCLLKNPELRHRKRVYINSEREFDLLFQGLDFSKFAELFQHIEENKGYEIRSSMEFMSA</sequence>